<dbReference type="EMBL" id="MHPJ01000022">
    <property type="protein sequence ID" value="OGZ78390.1"/>
    <property type="molecule type" value="Genomic_DNA"/>
</dbReference>
<proteinExistence type="predicted"/>
<dbReference type="Proteomes" id="UP000178650">
    <property type="component" value="Unassembled WGS sequence"/>
</dbReference>
<protein>
    <submittedName>
        <fullName evidence="1">Uncharacterized protein</fullName>
    </submittedName>
</protein>
<comment type="caution">
    <text evidence="1">The sequence shown here is derived from an EMBL/GenBank/DDBJ whole genome shotgun (WGS) entry which is preliminary data.</text>
</comment>
<accession>A0A1G2IVQ1</accession>
<dbReference type="STRING" id="1802223.A2358_02055"/>
<dbReference type="AlphaFoldDB" id="A0A1G2IVQ1"/>
<reference evidence="1 2" key="1">
    <citation type="journal article" date="2016" name="Nat. Commun.">
        <title>Thousands of microbial genomes shed light on interconnected biogeochemical processes in an aquifer system.</title>
        <authorList>
            <person name="Anantharaman K."/>
            <person name="Brown C.T."/>
            <person name="Hug L.A."/>
            <person name="Sharon I."/>
            <person name="Castelle C.J."/>
            <person name="Probst A.J."/>
            <person name="Thomas B.C."/>
            <person name="Singh A."/>
            <person name="Wilkins M.J."/>
            <person name="Karaoz U."/>
            <person name="Brodie E.L."/>
            <person name="Williams K.H."/>
            <person name="Hubbard S.S."/>
            <person name="Banfield J.F."/>
        </authorList>
    </citation>
    <scope>NUCLEOTIDE SEQUENCE [LARGE SCALE GENOMIC DNA]</scope>
</reference>
<name>A0A1G2IVQ1_9BACT</name>
<organism evidence="1 2">
    <name type="scientific">Candidatus Staskawiczbacteria bacterium RIFOXYB1_FULL_37_44</name>
    <dbReference type="NCBI Taxonomy" id="1802223"/>
    <lineage>
        <taxon>Bacteria</taxon>
        <taxon>Candidatus Staskawicziibacteriota</taxon>
    </lineage>
</organism>
<evidence type="ECO:0000313" key="1">
    <source>
        <dbReference type="EMBL" id="OGZ78390.1"/>
    </source>
</evidence>
<sequence>MLHQKLRKVNIVAKIFRRQSEGVAEGGGWGEEFRHARAFRRAKRGGYVKFRFLDLCIRFGKIISKVCKYFNSAAISFGTNSKFPDDDIRSPSPAISGAGLAFAAASPPLWGKMKRNLIVSGEINFFFLIINNINL</sequence>
<gene>
    <name evidence="1" type="ORF">A2358_02055</name>
</gene>
<evidence type="ECO:0000313" key="2">
    <source>
        <dbReference type="Proteomes" id="UP000178650"/>
    </source>
</evidence>